<sequence>MDADLERRFGGIARLHGAATLARYRAAHVCVVGIGGVGSWTVEALARSGVGRLTLIDLDHVAESNMNRQAHALDENLGKAKVTAMAERIRGINPECAVTEIEEFVTPENAATLLAGEFAVVVDAIDQVRAKVAMIAHCRARRMPIVVAGGAGGKSDPCRIRIDDLARTEQDPLLAKVRAQLRKAHGFTRDAKKRFGVAAVYSSEPIQPPVAAACDLPATGAGGLNCAGFGSSISITASFGLFAASAALQHLREAR</sequence>
<name>A0A974Y5A6_9RHOO</name>
<dbReference type="Pfam" id="PF00899">
    <property type="entry name" value="ThiF"/>
    <property type="match status" value="1"/>
</dbReference>
<dbReference type="InterPro" id="IPR045886">
    <property type="entry name" value="ThiF/MoeB/HesA"/>
</dbReference>
<dbReference type="GO" id="GO:0008641">
    <property type="term" value="F:ubiquitin-like modifier activating enzyme activity"/>
    <property type="evidence" value="ECO:0007669"/>
    <property type="project" value="InterPro"/>
</dbReference>
<dbReference type="EMBL" id="CP064781">
    <property type="protein sequence ID" value="QRJ65151.1"/>
    <property type="molecule type" value="Genomic_DNA"/>
</dbReference>
<dbReference type="PANTHER" id="PTHR43267:SF1">
    <property type="entry name" value="TRNA THREONYLCARBAMOYLADENOSINE DEHYDRATASE"/>
    <property type="match status" value="1"/>
</dbReference>
<dbReference type="GO" id="GO:0061504">
    <property type="term" value="P:cyclic threonylcarbamoyladenosine biosynthetic process"/>
    <property type="evidence" value="ECO:0007669"/>
    <property type="project" value="TreeGrafter"/>
</dbReference>
<evidence type="ECO:0000259" key="1">
    <source>
        <dbReference type="Pfam" id="PF00899"/>
    </source>
</evidence>
<feature type="domain" description="THIF-type NAD/FAD binding fold" evidence="1">
    <location>
        <begin position="16"/>
        <end position="161"/>
    </location>
</feature>
<gene>
    <name evidence="2" type="ORF">IWH25_07400</name>
</gene>
<dbReference type="GO" id="GO:0061503">
    <property type="term" value="F:tRNA threonylcarbamoyladenosine dehydratase"/>
    <property type="evidence" value="ECO:0007669"/>
    <property type="project" value="TreeGrafter"/>
</dbReference>
<dbReference type="SUPFAM" id="SSF69572">
    <property type="entry name" value="Activating enzymes of the ubiquitin-like proteins"/>
    <property type="match status" value="1"/>
</dbReference>
<dbReference type="KEGG" id="ares:IWH25_07400"/>
<dbReference type="AlphaFoldDB" id="A0A974Y5A6"/>
<dbReference type="Proteomes" id="UP000663444">
    <property type="component" value="Chromosome"/>
</dbReference>
<dbReference type="InterPro" id="IPR000594">
    <property type="entry name" value="ThiF_NAD_FAD-bd"/>
</dbReference>
<dbReference type="InterPro" id="IPR035985">
    <property type="entry name" value="Ubiquitin-activating_enz"/>
</dbReference>
<dbReference type="CDD" id="cd00755">
    <property type="entry name" value="YgdL_like"/>
    <property type="match status" value="1"/>
</dbReference>
<keyword evidence="3" id="KW-1185">Reference proteome</keyword>
<dbReference type="RefSeq" id="WP_203388675.1">
    <property type="nucleotide sequence ID" value="NZ_CP064781.1"/>
</dbReference>
<protein>
    <submittedName>
        <fullName evidence="2">tRNA threonylcarbamoyladenosine dehydratase</fullName>
    </submittedName>
</protein>
<accession>A0A974Y5A6</accession>
<evidence type="ECO:0000313" key="2">
    <source>
        <dbReference type="EMBL" id="QRJ65151.1"/>
    </source>
</evidence>
<organism evidence="2 3">
    <name type="scientific">Azospira restricta</name>
    <dbReference type="NCBI Taxonomy" id="404405"/>
    <lineage>
        <taxon>Bacteria</taxon>
        <taxon>Pseudomonadati</taxon>
        <taxon>Pseudomonadota</taxon>
        <taxon>Betaproteobacteria</taxon>
        <taxon>Rhodocyclales</taxon>
        <taxon>Rhodocyclaceae</taxon>
        <taxon>Azospira</taxon>
    </lineage>
</organism>
<dbReference type="Gene3D" id="3.40.50.720">
    <property type="entry name" value="NAD(P)-binding Rossmann-like Domain"/>
    <property type="match status" value="1"/>
</dbReference>
<evidence type="ECO:0000313" key="3">
    <source>
        <dbReference type="Proteomes" id="UP000663444"/>
    </source>
</evidence>
<proteinExistence type="predicted"/>
<dbReference type="PANTHER" id="PTHR43267">
    <property type="entry name" value="TRNA THREONYLCARBAMOYLADENOSINE DEHYDRATASE"/>
    <property type="match status" value="1"/>
</dbReference>
<reference evidence="2" key="1">
    <citation type="submission" date="2020-11" db="EMBL/GenBank/DDBJ databases">
        <title>Azospira restricta DSM 18626 genome sequence.</title>
        <authorList>
            <person name="Moe W.M."/>
        </authorList>
    </citation>
    <scope>NUCLEOTIDE SEQUENCE</scope>
    <source>
        <strain evidence="2">DSM 18626</strain>
    </source>
</reference>